<evidence type="ECO:0000256" key="2">
    <source>
        <dbReference type="ARBA" id="ARBA00022643"/>
    </source>
</evidence>
<dbReference type="AlphaFoldDB" id="A0A3N2C2L5"/>
<keyword evidence="3 6" id="KW-0560">Oxidoreductase</keyword>
<sequence length="214" mass="22680">MPTLLHLDSSADLDTSRSRRLSQAVVDAWSTADPTGVVVRRDLHLDPVPHLADASLHWAPADRRPGANPPAEAEALQRVLLDELLGADIVVIGAPLYNFSIPSSLKAWIDHIHVPGVTSADTGALTGRPVVIATSRGIAYDAGSPTEGWDHEVPALRTLFGGALGMDVHVITTSLTLADRDPALAAQLERSEQEFAEALRLASETGLRLAVSTA</sequence>
<dbReference type="GO" id="GO:0009055">
    <property type="term" value="F:electron transfer activity"/>
    <property type="evidence" value="ECO:0007669"/>
    <property type="project" value="UniProtKB-UniRule"/>
</dbReference>
<comment type="catalytic activity">
    <reaction evidence="5">
        <text>N,N-dimethyl-1,4-phenylenediamine + anthranilate + 2 NAD(+) = 2-(4-dimethylaminophenyl)diazenylbenzoate + 2 NADH + 2 H(+)</text>
        <dbReference type="Rhea" id="RHEA:55872"/>
        <dbReference type="ChEBI" id="CHEBI:15378"/>
        <dbReference type="ChEBI" id="CHEBI:15783"/>
        <dbReference type="ChEBI" id="CHEBI:16567"/>
        <dbReference type="ChEBI" id="CHEBI:57540"/>
        <dbReference type="ChEBI" id="CHEBI:57945"/>
        <dbReference type="ChEBI" id="CHEBI:71579"/>
        <dbReference type="EC" id="1.7.1.17"/>
    </reaction>
    <physiologicalReaction direction="right-to-left" evidence="5">
        <dbReference type="Rhea" id="RHEA:55874"/>
    </physiologicalReaction>
</comment>
<dbReference type="GO" id="GO:0010181">
    <property type="term" value="F:FMN binding"/>
    <property type="evidence" value="ECO:0007669"/>
    <property type="project" value="UniProtKB-UniRule"/>
</dbReference>
<reference evidence="8 9" key="1">
    <citation type="submission" date="2018-11" db="EMBL/GenBank/DDBJ databases">
        <title>Sequencing the genomes of 1000 actinobacteria strains.</title>
        <authorList>
            <person name="Klenk H.-P."/>
        </authorList>
    </citation>
    <scope>NUCLEOTIDE SEQUENCE [LARGE SCALE GENOMIC DNA]</scope>
    <source>
        <strain evidence="8 9">DSM 14012</strain>
    </source>
</reference>
<accession>A0A3N2C2L5</accession>
<evidence type="ECO:0000256" key="6">
    <source>
        <dbReference type="HAMAP-Rule" id="MF_01216"/>
    </source>
</evidence>
<feature type="binding site" evidence="6">
    <location>
        <begin position="16"/>
        <end position="18"/>
    </location>
    <ligand>
        <name>FMN</name>
        <dbReference type="ChEBI" id="CHEBI:58210"/>
    </ligand>
</feature>
<dbReference type="EMBL" id="RKHL01000001">
    <property type="protein sequence ID" value="ROR81757.1"/>
    <property type="molecule type" value="Genomic_DNA"/>
</dbReference>
<dbReference type="Pfam" id="PF02525">
    <property type="entry name" value="Flavodoxin_2"/>
    <property type="match status" value="1"/>
</dbReference>
<comment type="subunit">
    <text evidence="6">Homodimer.</text>
</comment>
<dbReference type="InterPro" id="IPR023048">
    <property type="entry name" value="NADH:quinone_OxRdtase_FMN_depd"/>
</dbReference>
<keyword evidence="9" id="KW-1185">Reference proteome</keyword>
<evidence type="ECO:0000259" key="7">
    <source>
        <dbReference type="Pfam" id="PF02525"/>
    </source>
</evidence>
<dbReference type="InterPro" id="IPR029039">
    <property type="entry name" value="Flavoprotein-like_sf"/>
</dbReference>
<dbReference type="GO" id="GO:0016655">
    <property type="term" value="F:oxidoreductase activity, acting on NAD(P)H, quinone or similar compound as acceptor"/>
    <property type="evidence" value="ECO:0007669"/>
    <property type="project" value="InterPro"/>
</dbReference>
<feature type="domain" description="Flavodoxin-like fold" evidence="7">
    <location>
        <begin position="3"/>
        <end position="193"/>
    </location>
</feature>
<gene>
    <name evidence="6" type="primary">azoR</name>
    <name evidence="8" type="ORF">EDD42_1828</name>
</gene>
<dbReference type="Proteomes" id="UP000266915">
    <property type="component" value="Unassembled WGS sequence"/>
</dbReference>
<dbReference type="RefSeq" id="WP_085510821.1">
    <property type="nucleotide sequence ID" value="NZ_FXAP01000001.1"/>
</dbReference>
<evidence type="ECO:0000256" key="5">
    <source>
        <dbReference type="ARBA" id="ARBA00048542"/>
    </source>
</evidence>
<comment type="catalytic activity">
    <reaction evidence="6">
        <text>2 a quinone + NADH + H(+) = 2 a 1,4-benzosemiquinone + NAD(+)</text>
        <dbReference type="Rhea" id="RHEA:65952"/>
        <dbReference type="ChEBI" id="CHEBI:15378"/>
        <dbReference type="ChEBI" id="CHEBI:57540"/>
        <dbReference type="ChEBI" id="CHEBI:57945"/>
        <dbReference type="ChEBI" id="CHEBI:132124"/>
        <dbReference type="ChEBI" id="CHEBI:134225"/>
    </reaction>
</comment>
<dbReference type="InterPro" id="IPR003680">
    <property type="entry name" value="Flavodoxin_fold"/>
</dbReference>
<comment type="cofactor">
    <cofactor evidence="6">
        <name>FMN</name>
        <dbReference type="ChEBI" id="CHEBI:58210"/>
    </cofactor>
    <text evidence="6">Binds 1 FMN per subunit.</text>
</comment>
<dbReference type="GO" id="GO:0016652">
    <property type="term" value="F:oxidoreductase activity, acting on NAD(P)H as acceptor"/>
    <property type="evidence" value="ECO:0007669"/>
    <property type="project" value="UniProtKB-UniRule"/>
</dbReference>
<comment type="caution">
    <text evidence="6">Lacks conserved residue(s) required for the propagation of feature annotation.</text>
</comment>
<name>A0A3N2C2L5_9MICO</name>
<evidence type="ECO:0000256" key="3">
    <source>
        <dbReference type="ARBA" id="ARBA00023002"/>
    </source>
</evidence>
<keyword evidence="2 6" id="KW-0288">FMN</keyword>
<organism evidence="8 9">
    <name type="scientific">Plantibacter flavus</name>
    <dbReference type="NCBI Taxonomy" id="150123"/>
    <lineage>
        <taxon>Bacteria</taxon>
        <taxon>Bacillati</taxon>
        <taxon>Actinomycetota</taxon>
        <taxon>Actinomycetes</taxon>
        <taxon>Micrococcales</taxon>
        <taxon>Microbacteriaceae</taxon>
        <taxon>Plantibacter</taxon>
    </lineage>
</organism>
<evidence type="ECO:0000313" key="9">
    <source>
        <dbReference type="Proteomes" id="UP000266915"/>
    </source>
</evidence>
<protein>
    <recommendedName>
        <fullName evidence="6">FMN dependent NADH:quinone oxidoreductase</fullName>
        <ecNumber evidence="6">1.6.5.-</ecNumber>
    </recommendedName>
    <alternativeName>
        <fullName evidence="6">Azo-dye reductase</fullName>
    </alternativeName>
    <alternativeName>
        <fullName evidence="6">FMN-dependent NADH-azo compound oxidoreductase</fullName>
    </alternativeName>
    <alternativeName>
        <fullName evidence="6">FMN-dependent NADH-azoreductase</fullName>
        <ecNumber evidence="6">1.7.1.17</ecNumber>
    </alternativeName>
</protein>
<dbReference type="InterPro" id="IPR050104">
    <property type="entry name" value="FMN-dep_NADH:Q_OxRdtase_AzoR1"/>
</dbReference>
<feature type="binding site" evidence="6">
    <location>
        <position position="10"/>
    </location>
    <ligand>
        <name>FMN</name>
        <dbReference type="ChEBI" id="CHEBI:58210"/>
    </ligand>
</feature>
<dbReference type="EC" id="1.6.5.-" evidence="6"/>
<dbReference type="EC" id="1.7.1.17" evidence="6"/>
<comment type="function">
    <text evidence="6">Also exhibits azoreductase activity. Catalyzes the reductive cleavage of the azo bond in aromatic azo compounds to the corresponding amines.</text>
</comment>
<keyword evidence="4 6" id="KW-0520">NAD</keyword>
<proteinExistence type="inferred from homology"/>
<keyword evidence="1 6" id="KW-0285">Flavoprotein</keyword>
<evidence type="ECO:0000256" key="4">
    <source>
        <dbReference type="ARBA" id="ARBA00023027"/>
    </source>
</evidence>
<dbReference type="PANTHER" id="PTHR43741">
    <property type="entry name" value="FMN-DEPENDENT NADH-AZOREDUCTASE 1"/>
    <property type="match status" value="1"/>
</dbReference>
<dbReference type="PANTHER" id="PTHR43741:SF4">
    <property type="entry name" value="FMN-DEPENDENT NADH:QUINONE OXIDOREDUCTASE"/>
    <property type="match status" value="1"/>
</dbReference>
<dbReference type="SUPFAM" id="SSF52218">
    <property type="entry name" value="Flavoproteins"/>
    <property type="match status" value="1"/>
</dbReference>
<evidence type="ECO:0000256" key="1">
    <source>
        <dbReference type="ARBA" id="ARBA00022630"/>
    </source>
</evidence>
<evidence type="ECO:0000313" key="8">
    <source>
        <dbReference type="EMBL" id="ROR81757.1"/>
    </source>
</evidence>
<dbReference type="Gene3D" id="3.40.50.360">
    <property type="match status" value="1"/>
</dbReference>
<comment type="similarity">
    <text evidence="6">Belongs to the azoreductase type 1 family.</text>
</comment>
<comment type="function">
    <text evidence="6">Quinone reductase that provides resistance to thiol-specific stress caused by electrophilic quinones.</text>
</comment>
<dbReference type="HAMAP" id="MF_01216">
    <property type="entry name" value="Azoreductase_type1"/>
    <property type="match status" value="1"/>
</dbReference>
<comment type="caution">
    <text evidence="8">The sequence shown here is derived from an EMBL/GenBank/DDBJ whole genome shotgun (WGS) entry which is preliminary data.</text>
</comment>